<dbReference type="Proteomes" id="UP000527355">
    <property type="component" value="Unassembled WGS sequence"/>
</dbReference>
<gene>
    <name evidence="4" type="ORF">mMyoMyo1_014734</name>
</gene>
<evidence type="ECO:0000313" key="4">
    <source>
        <dbReference type="EMBL" id="KAF6360427.1"/>
    </source>
</evidence>
<evidence type="ECO:0000256" key="2">
    <source>
        <dbReference type="SAM" id="MobiDB-lite"/>
    </source>
</evidence>
<accession>A0A7J7YEH4</accession>
<feature type="compositionally biased region" description="Basic residues" evidence="2">
    <location>
        <begin position="1"/>
        <end position="10"/>
    </location>
</feature>
<organism evidence="4 5">
    <name type="scientific">Myotis myotis</name>
    <name type="common">Greater mouse-eared bat</name>
    <name type="synonym">Vespertilio myotis</name>
    <dbReference type="NCBI Taxonomy" id="51298"/>
    <lineage>
        <taxon>Eukaryota</taxon>
        <taxon>Metazoa</taxon>
        <taxon>Chordata</taxon>
        <taxon>Craniata</taxon>
        <taxon>Vertebrata</taxon>
        <taxon>Euteleostomi</taxon>
        <taxon>Mammalia</taxon>
        <taxon>Eutheria</taxon>
        <taxon>Laurasiatheria</taxon>
        <taxon>Chiroptera</taxon>
        <taxon>Yangochiroptera</taxon>
        <taxon>Vespertilionidae</taxon>
        <taxon>Myotis</taxon>
    </lineage>
</organism>
<sequence length="105" mass="11273">MNARLRSRSRGRPDGQESFDAVKPVVAQQPSDKKSEEEPPVGSPSKELGQKREEGASAIKEPELEGESQKMALGRPRDEPADGSEADEKNPPILAPAKTPKGDGQ</sequence>
<feature type="region of interest" description="Disordered" evidence="2">
    <location>
        <begin position="1"/>
        <end position="105"/>
    </location>
</feature>
<proteinExistence type="inferred from homology"/>
<dbReference type="SMART" id="SM01379">
    <property type="entry name" value="GAGE"/>
    <property type="match status" value="1"/>
</dbReference>
<evidence type="ECO:0000313" key="5">
    <source>
        <dbReference type="Proteomes" id="UP000527355"/>
    </source>
</evidence>
<dbReference type="VEuPathDB" id="HostDB:GeneID_118653344"/>
<evidence type="ECO:0000259" key="3">
    <source>
        <dbReference type="SMART" id="SM01379"/>
    </source>
</evidence>
<dbReference type="InterPro" id="IPR008625">
    <property type="entry name" value="GAGE_fam"/>
</dbReference>
<comment type="similarity">
    <text evidence="1">Belongs to the GAGE family.</text>
</comment>
<feature type="domain" description="GAGE" evidence="3">
    <location>
        <begin position="1"/>
        <end position="105"/>
    </location>
</feature>
<dbReference type="InterPro" id="IPR031320">
    <property type="entry name" value="GAGE"/>
</dbReference>
<name>A0A7J7YEH4_MYOMY</name>
<evidence type="ECO:0000256" key="1">
    <source>
        <dbReference type="ARBA" id="ARBA00007043"/>
    </source>
</evidence>
<keyword evidence="5" id="KW-1185">Reference proteome</keyword>
<dbReference type="PANTHER" id="PTHR14047">
    <property type="entry name" value="P ANTIGEN FAMILY MEMBER 5-RELATED"/>
    <property type="match status" value="1"/>
</dbReference>
<dbReference type="AlphaFoldDB" id="A0A7J7YEH4"/>
<reference evidence="4 5" key="1">
    <citation type="journal article" date="2020" name="Nature">
        <title>Six reference-quality genomes reveal evolution of bat adaptations.</title>
        <authorList>
            <person name="Jebb D."/>
            <person name="Huang Z."/>
            <person name="Pippel M."/>
            <person name="Hughes G.M."/>
            <person name="Lavrichenko K."/>
            <person name="Devanna P."/>
            <person name="Winkler S."/>
            <person name="Jermiin L.S."/>
            <person name="Skirmuntt E.C."/>
            <person name="Katzourakis A."/>
            <person name="Burkitt-Gray L."/>
            <person name="Ray D.A."/>
            <person name="Sullivan K.A.M."/>
            <person name="Roscito J.G."/>
            <person name="Kirilenko B.M."/>
            <person name="Davalos L.M."/>
            <person name="Corthals A.P."/>
            <person name="Power M.L."/>
            <person name="Jones G."/>
            <person name="Ransome R.D."/>
            <person name="Dechmann D.K.N."/>
            <person name="Locatelli A.G."/>
            <person name="Puechmaille S.J."/>
            <person name="Fedrigo O."/>
            <person name="Jarvis E.D."/>
            <person name="Hiller M."/>
            <person name="Vernes S.C."/>
            <person name="Myers E.W."/>
            <person name="Teeling E.C."/>
        </authorList>
    </citation>
    <scope>NUCLEOTIDE SEQUENCE [LARGE SCALE GENOMIC DNA]</scope>
    <source>
        <strain evidence="4">MMyoMyo1</strain>
        <tissue evidence="4">Flight muscle</tissue>
    </source>
</reference>
<feature type="compositionally biased region" description="Basic and acidic residues" evidence="2">
    <location>
        <begin position="48"/>
        <end position="63"/>
    </location>
</feature>
<dbReference type="EMBL" id="JABWUV010000004">
    <property type="protein sequence ID" value="KAF6360427.1"/>
    <property type="molecule type" value="Genomic_DNA"/>
</dbReference>
<feature type="compositionally biased region" description="Basic and acidic residues" evidence="2">
    <location>
        <begin position="75"/>
        <end position="90"/>
    </location>
</feature>
<comment type="caution">
    <text evidence="4">The sequence shown here is derived from an EMBL/GenBank/DDBJ whole genome shotgun (WGS) entry which is preliminary data.</text>
</comment>
<dbReference type="Pfam" id="PF05831">
    <property type="entry name" value="GAGE"/>
    <property type="match status" value="1"/>
</dbReference>
<dbReference type="PANTHER" id="PTHR14047:SF11">
    <property type="entry name" value="P ANTIGEN FAMILY MEMBER 4"/>
    <property type="match status" value="1"/>
</dbReference>
<protein>
    <submittedName>
        <fullName evidence="4">PAGE family member 4</fullName>
    </submittedName>
</protein>